<feature type="binding site" evidence="9">
    <location>
        <position position="81"/>
    </location>
    <ligand>
        <name>substrate</name>
    </ligand>
</feature>
<comment type="caution">
    <text evidence="9">Lacks conserved residue(s) required for the propagation of feature annotation.</text>
</comment>
<dbReference type="CDD" id="cd02163">
    <property type="entry name" value="PPAT"/>
    <property type="match status" value="1"/>
</dbReference>
<evidence type="ECO:0000313" key="11">
    <source>
        <dbReference type="EMBL" id="WXA95113.1"/>
    </source>
</evidence>
<name>A0ABZ2K8U2_9BACT</name>
<evidence type="ECO:0000313" key="12">
    <source>
        <dbReference type="Proteomes" id="UP001379533"/>
    </source>
</evidence>
<comment type="function">
    <text evidence="9">Reversibly transfers an adenylyl group from ATP to 4'-phosphopantetheine, yielding dephospho-CoA (dPCoA) and pyrophosphate.</text>
</comment>
<keyword evidence="5 9" id="KW-0067">ATP-binding</keyword>
<dbReference type="EC" id="2.7.7.3" evidence="9"/>
<feature type="binding site" evidence="9">
    <location>
        <begin position="96"/>
        <end position="98"/>
    </location>
    <ligand>
        <name>ATP</name>
        <dbReference type="ChEBI" id="CHEBI:30616"/>
    </ligand>
</feature>
<evidence type="ECO:0000256" key="8">
    <source>
        <dbReference type="ARBA" id="ARBA00029346"/>
    </source>
</evidence>
<feature type="domain" description="Cytidyltransferase-like" evidence="10">
    <location>
        <begin position="13"/>
        <end position="141"/>
    </location>
</feature>
<evidence type="ECO:0000256" key="7">
    <source>
        <dbReference type="ARBA" id="ARBA00022993"/>
    </source>
</evidence>
<feature type="binding site" evidence="9">
    <location>
        <begin position="131"/>
        <end position="137"/>
    </location>
    <ligand>
        <name>ATP</name>
        <dbReference type="ChEBI" id="CHEBI:30616"/>
    </ligand>
</feature>
<evidence type="ECO:0000256" key="3">
    <source>
        <dbReference type="ARBA" id="ARBA00022695"/>
    </source>
</evidence>
<dbReference type="GO" id="GO:0004595">
    <property type="term" value="F:pantetheine-phosphate adenylyltransferase activity"/>
    <property type="evidence" value="ECO:0007669"/>
    <property type="project" value="UniProtKB-EC"/>
</dbReference>
<dbReference type="PRINTS" id="PR01020">
    <property type="entry name" value="LPSBIOSNTHSS"/>
</dbReference>
<dbReference type="PANTHER" id="PTHR21342:SF1">
    <property type="entry name" value="PHOSPHOPANTETHEINE ADENYLYLTRANSFERASE"/>
    <property type="match status" value="1"/>
</dbReference>
<dbReference type="RefSeq" id="WP_394845722.1">
    <property type="nucleotide sequence ID" value="NZ_CP089982.1"/>
</dbReference>
<feature type="binding site" evidence="9">
    <location>
        <begin position="17"/>
        <end position="18"/>
    </location>
    <ligand>
        <name>ATP</name>
        <dbReference type="ChEBI" id="CHEBI:30616"/>
    </ligand>
</feature>
<dbReference type="SUPFAM" id="SSF52374">
    <property type="entry name" value="Nucleotidylyl transferase"/>
    <property type="match status" value="1"/>
</dbReference>
<dbReference type="Pfam" id="PF01467">
    <property type="entry name" value="CTP_transf_like"/>
    <property type="match status" value="1"/>
</dbReference>
<reference evidence="11 12" key="1">
    <citation type="submission" date="2021-12" db="EMBL/GenBank/DDBJ databases">
        <title>Discovery of the Pendulisporaceae a myxobacterial family with distinct sporulation behavior and unique specialized metabolism.</title>
        <authorList>
            <person name="Garcia R."/>
            <person name="Popoff A."/>
            <person name="Bader C.D."/>
            <person name="Loehr J."/>
            <person name="Walesch S."/>
            <person name="Walt C."/>
            <person name="Boldt J."/>
            <person name="Bunk B."/>
            <person name="Haeckl F.J.F.P.J."/>
            <person name="Gunesch A.P."/>
            <person name="Birkelbach J."/>
            <person name="Nuebel U."/>
            <person name="Pietschmann T."/>
            <person name="Bach T."/>
            <person name="Mueller R."/>
        </authorList>
    </citation>
    <scope>NUCLEOTIDE SEQUENCE [LARGE SCALE GENOMIC DNA]</scope>
    <source>
        <strain evidence="11 12">MSr12523</strain>
    </source>
</reference>
<gene>
    <name evidence="9 11" type="primary">coaD</name>
    <name evidence="11" type="ORF">LZC95_52920</name>
</gene>
<accession>A0ABZ2K8U2</accession>
<dbReference type="NCBIfam" id="TIGR01510">
    <property type="entry name" value="coaD_prev_kdtB"/>
    <property type="match status" value="1"/>
</dbReference>
<keyword evidence="2 9" id="KW-0808">Transferase</keyword>
<comment type="pathway">
    <text evidence="9">Cofactor biosynthesis; coenzyme A biosynthesis; CoA from (R)-pantothenate: step 4/5.</text>
</comment>
<feature type="binding site" evidence="9">
    <location>
        <position position="25"/>
    </location>
    <ligand>
        <name>ATP</name>
        <dbReference type="ChEBI" id="CHEBI:30616"/>
    </ligand>
</feature>
<keyword evidence="1 9" id="KW-0963">Cytoplasm</keyword>
<comment type="subunit">
    <text evidence="9">Homohexamer.</text>
</comment>
<keyword evidence="4 9" id="KW-0547">Nucleotide-binding</keyword>
<feature type="binding site" evidence="9">
    <location>
        <position position="17"/>
    </location>
    <ligand>
        <name>substrate</name>
    </ligand>
</feature>
<keyword evidence="12" id="KW-1185">Reference proteome</keyword>
<evidence type="ECO:0000256" key="4">
    <source>
        <dbReference type="ARBA" id="ARBA00022741"/>
    </source>
</evidence>
<evidence type="ECO:0000256" key="2">
    <source>
        <dbReference type="ARBA" id="ARBA00022679"/>
    </source>
</evidence>
<protein>
    <recommendedName>
        <fullName evidence="9">Phosphopantetheine adenylyltransferase</fullName>
        <ecNumber evidence="9">2.7.7.3</ecNumber>
    </recommendedName>
    <alternativeName>
        <fullName evidence="9">Dephospho-CoA pyrophosphorylase</fullName>
    </alternativeName>
    <alternativeName>
        <fullName evidence="9">Pantetheine-phosphate adenylyltransferase</fullName>
        <shortName evidence="9">PPAT</shortName>
    </alternativeName>
</protein>
<evidence type="ECO:0000256" key="5">
    <source>
        <dbReference type="ARBA" id="ARBA00022840"/>
    </source>
</evidence>
<dbReference type="Proteomes" id="UP001379533">
    <property type="component" value="Chromosome"/>
</dbReference>
<keyword evidence="7 9" id="KW-0173">Coenzyme A biosynthesis</keyword>
<comment type="cofactor">
    <cofactor evidence="9">
        <name>Mg(2+)</name>
        <dbReference type="ChEBI" id="CHEBI:18420"/>
    </cofactor>
</comment>
<dbReference type="InterPro" id="IPR014729">
    <property type="entry name" value="Rossmann-like_a/b/a_fold"/>
</dbReference>
<feature type="site" description="Transition state stabilizer" evidence="9">
    <location>
        <position position="25"/>
    </location>
</feature>
<feature type="binding site" evidence="9">
    <location>
        <position position="106"/>
    </location>
    <ligand>
        <name>ATP</name>
        <dbReference type="ChEBI" id="CHEBI:30616"/>
    </ligand>
</feature>
<proteinExistence type="inferred from homology"/>
<comment type="similarity">
    <text evidence="9">Belongs to the bacterial CoaD family.</text>
</comment>
<dbReference type="InterPro" id="IPR001980">
    <property type="entry name" value="PPAT"/>
</dbReference>
<keyword evidence="3 9" id="KW-0548">Nucleotidyltransferase</keyword>
<comment type="subcellular location">
    <subcellularLocation>
        <location evidence="9">Cytoplasm</location>
    </subcellularLocation>
</comment>
<evidence type="ECO:0000256" key="1">
    <source>
        <dbReference type="ARBA" id="ARBA00022490"/>
    </source>
</evidence>
<dbReference type="PANTHER" id="PTHR21342">
    <property type="entry name" value="PHOSPHOPANTETHEINE ADENYLYLTRANSFERASE"/>
    <property type="match status" value="1"/>
</dbReference>
<dbReference type="Gene3D" id="3.40.50.620">
    <property type="entry name" value="HUPs"/>
    <property type="match status" value="1"/>
</dbReference>
<feature type="binding site" evidence="9">
    <location>
        <position position="95"/>
    </location>
    <ligand>
        <name>substrate</name>
    </ligand>
</feature>
<keyword evidence="6 9" id="KW-0460">Magnesium</keyword>
<evidence type="ECO:0000256" key="9">
    <source>
        <dbReference type="HAMAP-Rule" id="MF_00151"/>
    </source>
</evidence>
<comment type="catalytic activity">
    <reaction evidence="8 9">
        <text>(R)-4'-phosphopantetheine + ATP + H(+) = 3'-dephospho-CoA + diphosphate</text>
        <dbReference type="Rhea" id="RHEA:19801"/>
        <dbReference type="ChEBI" id="CHEBI:15378"/>
        <dbReference type="ChEBI" id="CHEBI:30616"/>
        <dbReference type="ChEBI" id="CHEBI:33019"/>
        <dbReference type="ChEBI" id="CHEBI:57328"/>
        <dbReference type="ChEBI" id="CHEBI:61723"/>
        <dbReference type="EC" id="2.7.7.3"/>
    </reaction>
</comment>
<evidence type="ECO:0000259" key="10">
    <source>
        <dbReference type="Pfam" id="PF01467"/>
    </source>
</evidence>
<dbReference type="HAMAP" id="MF_00151">
    <property type="entry name" value="PPAT_bact"/>
    <property type="match status" value="1"/>
</dbReference>
<evidence type="ECO:0000256" key="6">
    <source>
        <dbReference type="ARBA" id="ARBA00022842"/>
    </source>
</evidence>
<dbReference type="InterPro" id="IPR004821">
    <property type="entry name" value="Cyt_trans-like"/>
</dbReference>
<organism evidence="11 12">
    <name type="scientific">Pendulispora brunnea</name>
    <dbReference type="NCBI Taxonomy" id="2905690"/>
    <lineage>
        <taxon>Bacteria</taxon>
        <taxon>Pseudomonadati</taxon>
        <taxon>Myxococcota</taxon>
        <taxon>Myxococcia</taxon>
        <taxon>Myxococcales</taxon>
        <taxon>Sorangiineae</taxon>
        <taxon>Pendulisporaceae</taxon>
        <taxon>Pendulispora</taxon>
    </lineage>
</organism>
<dbReference type="EMBL" id="CP089982">
    <property type="protein sequence ID" value="WXA95113.1"/>
    <property type="molecule type" value="Genomic_DNA"/>
</dbReference>
<sequence length="169" mass="18407">MSTSHPAVARLAVYAGSFDPVSFGHLDLIERASALFSDVIVGLGVHPTRHPLFSLEERIDLIRKVSSHLPNVRVESFDGLLIDYCQQVGARVIVRGLRAVTDFEYELQIAHANADLCPTIDTVFLPSRTKHSFVAASLIREIASHGGDVSRYAPAVVVDALKGKYGKKA</sequence>
<dbReference type="NCBIfam" id="TIGR00125">
    <property type="entry name" value="cyt_tran_rel"/>
    <property type="match status" value="1"/>
</dbReference>